<evidence type="ECO:0000256" key="1">
    <source>
        <dbReference type="SAM" id="MobiDB-lite"/>
    </source>
</evidence>
<keyword evidence="3" id="KW-1185">Reference proteome</keyword>
<feature type="region of interest" description="Disordered" evidence="1">
    <location>
        <begin position="30"/>
        <end position="258"/>
    </location>
</feature>
<feature type="compositionally biased region" description="Basic residues" evidence="1">
    <location>
        <begin position="245"/>
        <end position="258"/>
    </location>
</feature>
<evidence type="ECO:0000313" key="3">
    <source>
        <dbReference type="Proteomes" id="UP000617979"/>
    </source>
</evidence>
<feature type="compositionally biased region" description="Basic and acidic residues" evidence="1">
    <location>
        <begin position="145"/>
        <end position="155"/>
    </location>
</feature>
<feature type="compositionally biased region" description="Basic and acidic residues" evidence="1">
    <location>
        <begin position="194"/>
        <end position="215"/>
    </location>
</feature>
<evidence type="ECO:0000313" key="2">
    <source>
        <dbReference type="EMBL" id="GGA33311.1"/>
    </source>
</evidence>
<proteinExistence type="predicted"/>
<reference evidence="3" key="1">
    <citation type="journal article" date="2019" name="Int. J. Syst. Evol. Microbiol.">
        <title>The Global Catalogue of Microorganisms (GCM) 10K type strain sequencing project: providing services to taxonomists for standard genome sequencing and annotation.</title>
        <authorList>
            <consortium name="The Broad Institute Genomics Platform"/>
            <consortium name="The Broad Institute Genome Sequencing Center for Infectious Disease"/>
            <person name="Wu L."/>
            <person name="Ma J."/>
        </authorList>
    </citation>
    <scope>NUCLEOTIDE SEQUENCE [LARGE SCALE GENOMIC DNA]</scope>
    <source>
        <strain evidence="3">CGMCC 1.12404</strain>
    </source>
</reference>
<dbReference type="Proteomes" id="UP000617979">
    <property type="component" value="Unassembled WGS sequence"/>
</dbReference>
<gene>
    <name evidence="2" type="ORF">GCM10007416_02520</name>
</gene>
<accession>A0ABQ1FZB4</accession>
<name>A0ABQ1FZB4_9BACL</name>
<feature type="compositionally biased region" description="Basic and acidic residues" evidence="1">
    <location>
        <begin position="175"/>
        <end position="184"/>
    </location>
</feature>
<organism evidence="2 3">
    <name type="scientific">Kroppenstedtia guangzhouensis</name>
    <dbReference type="NCBI Taxonomy" id="1274356"/>
    <lineage>
        <taxon>Bacteria</taxon>
        <taxon>Bacillati</taxon>
        <taxon>Bacillota</taxon>
        <taxon>Bacilli</taxon>
        <taxon>Bacillales</taxon>
        <taxon>Thermoactinomycetaceae</taxon>
        <taxon>Kroppenstedtia</taxon>
    </lineage>
</organism>
<comment type="caution">
    <text evidence="2">The sequence shown here is derived from an EMBL/GenBank/DDBJ whole genome shotgun (WGS) entry which is preliminary data.</text>
</comment>
<feature type="compositionally biased region" description="Pro residues" evidence="1">
    <location>
        <begin position="35"/>
        <end position="46"/>
    </location>
</feature>
<sequence length="258" mass="30311">MKRRPIRASLSRVQEAKRWAWLKTKMEQLAERLPPRPPQQPFFPPPRDPEPRGFANPGPRGRGGGFDDLGWDAPFGLPPRPEGGASRRPEERSPRDGRDFRQDEWWGGPMMGWGRPQDREVPPWTESPRNRSREGEIPSWNQAPRYRDGDREREVPSWSGLPQDREEDTPYWGHSPRDRIREGEEAPSMGRSLRYREGDREGPADRRLEGGQRRGERSRRRSSGRDWEELPSLFDETEHVTSSGVRRRRSRSFQKRKY</sequence>
<dbReference type="RefSeq" id="WP_188428979.1">
    <property type="nucleotide sequence ID" value="NZ_BMEX01000001.1"/>
</dbReference>
<protein>
    <submittedName>
        <fullName evidence="2">Uncharacterized protein</fullName>
    </submittedName>
</protein>
<dbReference type="EMBL" id="BMEX01000001">
    <property type="protein sequence ID" value="GGA33311.1"/>
    <property type="molecule type" value="Genomic_DNA"/>
</dbReference>
<feature type="compositionally biased region" description="Basic and acidic residues" evidence="1">
    <location>
        <begin position="85"/>
        <end position="104"/>
    </location>
</feature>
<feature type="compositionally biased region" description="Low complexity" evidence="1">
    <location>
        <begin position="105"/>
        <end position="114"/>
    </location>
</feature>